<evidence type="ECO:0000256" key="2">
    <source>
        <dbReference type="ARBA" id="ARBA00022603"/>
    </source>
</evidence>
<dbReference type="KEGG" id="pfy:PFICI_09194"/>
<dbReference type="EMBL" id="KI912114">
    <property type="protein sequence ID" value="ETS79341.1"/>
    <property type="molecule type" value="Genomic_DNA"/>
</dbReference>
<dbReference type="PANTHER" id="PTHR12176:SF84">
    <property type="entry name" value="METHYLTRANSFERASE DOMAIN-CONTAINING PROTEIN"/>
    <property type="match status" value="1"/>
</dbReference>
<evidence type="ECO:0008006" key="6">
    <source>
        <dbReference type="Google" id="ProtNLM"/>
    </source>
</evidence>
<dbReference type="InParanoid" id="W3X2G0"/>
<dbReference type="Gene3D" id="3.40.50.150">
    <property type="entry name" value="Vaccinia Virus protein VP39"/>
    <property type="match status" value="1"/>
</dbReference>
<dbReference type="Proteomes" id="UP000030651">
    <property type="component" value="Unassembled WGS sequence"/>
</dbReference>
<organism evidence="4 5">
    <name type="scientific">Pestalotiopsis fici (strain W106-1 / CGMCC3.15140)</name>
    <dbReference type="NCBI Taxonomy" id="1229662"/>
    <lineage>
        <taxon>Eukaryota</taxon>
        <taxon>Fungi</taxon>
        <taxon>Dikarya</taxon>
        <taxon>Ascomycota</taxon>
        <taxon>Pezizomycotina</taxon>
        <taxon>Sordariomycetes</taxon>
        <taxon>Xylariomycetidae</taxon>
        <taxon>Amphisphaeriales</taxon>
        <taxon>Sporocadaceae</taxon>
        <taxon>Pestalotiopsis</taxon>
    </lineage>
</organism>
<keyword evidence="5" id="KW-1185">Reference proteome</keyword>
<comment type="similarity">
    <text evidence="1">Belongs to the methyltransferase superfamily.</text>
</comment>
<dbReference type="OMA" id="YHWCYLL"/>
<dbReference type="RefSeq" id="XP_007835966.1">
    <property type="nucleotide sequence ID" value="XM_007837775.1"/>
</dbReference>
<dbReference type="GeneID" id="19274207"/>
<dbReference type="SUPFAM" id="SSF53335">
    <property type="entry name" value="S-adenosyl-L-methionine-dependent methyltransferases"/>
    <property type="match status" value="1"/>
</dbReference>
<keyword evidence="3" id="KW-0808">Transferase</keyword>
<dbReference type="eggNOG" id="ENOG502S12X">
    <property type="taxonomic scope" value="Eukaryota"/>
</dbReference>
<dbReference type="AlphaFoldDB" id="W3X2G0"/>
<dbReference type="InterPro" id="IPR029063">
    <property type="entry name" value="SAM-dependent_MTases_sf"/>
</dbReference>
<accession>W3X2G0</accession>
<dbReference type="GO" id="GO:0008168">
    <property type="term" value="F:methyltransferase activity"/>
    <property type="evidence" value="ECO:0007669"/>
    <property type="project" value="UniProtKB-KW"/>
</dbReference>
<dbReference type="HOGENOM" id="CLU_034313_0_0_1"/>
<dbReference type="InterPro" id="IPR051419">
    <property type="entry name" value="Lys/N-term_MeTrsfase_sf"/>
</dbReference>
<name>W3X2G0_PESFW</name>
<proteinExistence type="inferred from homology"/>
<sequence>MPPSYGTQAYWDERFTKENHFEWLLPPDALTGPVRDALETCGETAAAAATAYYPRLLHIGCGSSDLSFHLRSLVTHGEQVVNVDYSEVAIRKCVEQEALRRSRDNNGGDHASMIWKTADLLAPASVAMLRPATDRLGHDAAKEAAPGFFDVIVDKSTSDCIACADDVKVDLPYRLCLPLHRTAVSLADYPEFEVPTVVPCSSYVHPLHVIAVHLAALARPRVARWLCLSYSDDRFDFLGTSHINNSSSRKDSPAFDDDDDNNNLVPDGFPDPRVLWRVEKKQEIVVGEEEESGDVARPYVHRPPTVYWLYTLVRTEQPL</sequence>
<gene>
    <name evidence="4" type="ORF">PFICI_09194</name>
</gene>
<evidence type="ECO:0000256" key="3">
    <source>
        <dbReference type="ARBA" id="ARBA00022679"/>
    </source>
</evidence>
<reference evidence="5" key="1">
    <citation type="journal article" date="2015" name="BMC Genomics">
        <title>Genomic and transcriptomic analysis of the endophytic fungus Pestalotiopsis fici reveals its lifestyle and high potential for synthesis of natural products.</title>
        <authorList>
            <person name="Wang X."/>
            <person name="Zhang X."/>
            <person name="Liu L."/>
            <person name="Xiang M."/>
            <person name="Wang W."/>
            <person name="Sun X."/>
            <person name="Che Y."/>
            <person name="Guo L."/>
            <person name="Liu G."/>
            <person name="Guo L."/>
            <person name="Wang C."/>
            <person name="Yin W.B."/>
            <person name="Stadler M."/>
            <person name="Zhang X."/>
            <person name="Liu X."/>
        </authorList>
    </citation>
    <scope>NUCLEOTIDE SEQUENCE [LARGE SCALE GENOMIC DNA]</scope>
    <source>
        <strain evidence="5">W106-1 / CGMCC3.15140</strain>
    </source>
</reference>
<dbReference type="GO" id="GO:0032259">
    <property type="term" value="P:methylation"/>
    <property type="evidence" value="ECO:0007669"/>
    <property type="project" value="UniProtKB-KW"/>
</dbReference>
<keyword evidence="2" id="KW-0489">Methyltransferase</keyword>
<dbReference type="CDD" id="cd02440">
    <property type="entry name" value="AdoMet_MTases"/>
    <property type="match status" value="1"/>
</dbReference>
<dbReference type="OrthoDB" id="411785at2759"/>
<protein>
    <recommendedName>
        <fullName evidence="6">Methyltransferase domain-containing protein</fullName>
    </recommendedName>
</protein>
<evidence type="ECO:0000313" key="4">
    <source>
        <dbReference type="EMBL" id="ETS79341.1"/>
    </source>
</evidence>
<evidence type="ECO:0000256" key="1">
    <source>
        <dbReference type="ARBA" id="ARBA00008361"/>
    </source>
</evidence>
<evidence type="ECO:0000313" key="5">
    <source>
        <dbReference type="Proteomes" id="UP000030651"/>
    </source>
</evidence>
<dbReference type="STRING" id="1229662.W3X2G0"/>
<dbReference type="PANTHER" id="PTHR12176">
    <property type="entry name" value="SAM-DEPENDENT METHYLTRANSFERASE SUPERFAMILY PROTEIN"/>
    <property type="match status" value="1"/>
</dbReference>